<proteinExistence type="inferred from homology"/>
<organism evidence="3 4">
    <name type="scientific">Kipferlia bialata</name>
    <dbReference type="NCBI Taxonomy" id="797122"/>
    <lineage>
        <taxon>Eukaryota</taxon>
        <taxon>Metamonada</taxon>
        <taxon>Carpediemonas-like organisms</taxon>
        <taxon>Kipferlia</taxon>
    </lineage>
</organism>
<dbReference type="CDD" id="cd05233">
    <property type="entry name" value="SDR_c"/>
    <property type="match status" value="1"/>
</dbReference>
<dbReference type="InterPro" id="IPR002347">
    <property type="entry name" value="SDR_fam"/>
</dbReference>
<dbReference type="InterPro" id="IPR036291">
    <property type="entry name" value="NAD(P)-bd_dom_sf"/>
</dbReference>
<dbReference type="Proteomes" id="UP000265618">
    <property type="component" value="Unassembled WGS sequence"/>
</dbReference>
<dbReference type="PANTHER" id="PTHR42901:SF1">
    <property type="entry name" value="ALCOHOL DEHYDROGENASE"/>
    <property type="match status" value="1"/>
</dbReference>
<reference evidence="3 4" key="1">
    <citation type="journal article" date="2018" name="PLoS ONE">
        <title>The draft genome of Kipferlia bialata reveals reductive genome evolution in fornicate parasites.</title>
        <authorList>
            <person name="Tanifuji G."/>
            <person name="Takabayashi S."/>
            <person name="Kume K."/>
            <person name="Takagi M."/>
            <person name="Nakayama T."/>
            <person name="Kamikawa R."/>
            <person name="Inagaki Y."/>
            <person name="Hashimoto T."/>
        </authorList>
    </citation>
    <scope>NUCLEOTIDE SEQUENCE [LARGE SCALE GENOMIC DNA]</scope>
    <source>
        <strain evidence="3">NY0173</strain>
    </source>
</reference>
<dbReference type="PRINTS" id="PR00081">
    <property type="entry name" value="GDHRDH"/>
</dbReference>
<evidence type="ECO:0000313" key="3">
    <source>
        <dbReference type="EMBL" id="GIQ80362.1"/>
    </source>
</evidence>
<dbReference type="Gene3D" id="3.40.50.720">
    <property type="entry name" value="NAD(P)-binding Rossmann-like Domain"/>
    <property type="match status" value="1"/>
</dbReference>
<dbReference type="Pfam" id="PF00106">
    <property type="entry name" value="adh_short"/>
    <property type="match status" value="1"/>
</dbReference>
<comment type="similarity">
    <text evidence="1">Belongs to the short-chain dehydrogenases/reductases (SDR) family.</text>
</comment>
<evidence type="ECO:0000256" key="2">
    <source>
        <dbReference type="ARBA" id="ARBA00023002"/>
    </source>
</evidence>
<dbReference type="OrthoDB" id="1933717at2759"/>
<evidence type="ECO:0000256" key="1">
    <source>
        <dbReference type="ARBA" id="ARBA00006484"/>
    </source>
</evidence>
<name>A0A9K3CQ70_9EUKA</name>
<evidence type="ECO:0000313" key="4">
    <source>
        <dbReference type="Proteomes" id="UP000265618"/>
    </source>
</evidence>
<dbReference type="EMBL" id="BDIP01000154">
    <property type="protein sequence ID" value="GIQ80362.1"/>
    <property type="molecule type" value="Genomic_DNA"/>
</dbReference>
<sequence>MAPQKMYTETGDAREWCLITGASSGLGAEFIKLAAPLYHLVLVARRTDRMEALAANLFTEYGCMCIIITKDLAEEAAGTALVAELTEFQTANTEFHMPTILVNNAGFGYIGKFHEQDWARNRNMIMVNVTVCCELAALLIPNMVEKGFGRVLNVASIASYMAGPNQSIYFASKAFLRSWSEATWMELQGTGVTTTALCPGPVSTEWAAEAGIGSDGDMMKKADTPEFIARLGWTGMLAGKRVAMTRKTATQIKAFACLPKKLVLKKTMQLQEPKPEPTAE</sequence>
<comment type="caution">
    <text evidence="3">The sequence shown here is derived from an EMBL/GenBank/DDBJ whole genome shotgun (WGS) entry which is preliminary data.</text>
</comment>
<keyword evidence="2" id="KW-0560">Oxidoreductase</keyword>
<dbReference type="SUPFAM" id="SSF51735">
    <property type="entry name" value="NAD(P)-binding Rossmann-fold domains"/>
    <property type="match status" value="1"/>
</dbReference>
<accession>A0A9K3CQ70</accession>
<dbReference type="AlphaFoldDB" id="A0A9K3CQ70"/>
<keyword evidence="4" id="KW-1185">Reference proteome</keyword>
<dbReference type="GO" id="GO:0016491">
    <property type="term" value="F:oxidoreductase activity"/>
    <property type="evidence" value="ECO:0007669"/>
    <property type="project" value="UniProtKB-KW"/>
</dbReference>
<gene>
    <name evidence="3" type="ORF">KIPB_001149</name>
</gene>
<protein>
    <submittedName>
        <fullName evidence="3">Short-chain dehydrogenase/reductase SDR</fullName>
    </submittedName>
</protein>
<dbReference type="PIRSF" id="PIRSF000126">
    <property type="entry name" value="11-beta-HSD1"/>
    <property type="match status" value="1"/>
</dbReference>
<dbReference type="PANTHER" id="PTHR42901">
    <property type="entry name" value="ALCOHOL DEHYDROGENASE"/>
    <property type="match status" value="1"/>
</dbReference>